<dbReference type="OMA" id="QMEPLDR"/>
<organism evidence="2 3">
    <name type="scientific">Sclerotinia sclerotiorum (strain ATCC 18683 / 1980 / Ss-1)</name>
    <name type="common">White mold</name>
    <name type="synonym">Whetzelinia sclerotiorum</name>
    <dbReference type="NCBI Taxonomy" id="665079"/>
    <lineage>
        <taxon>Eukaryota</taxon>
        <taxon>Fungi</taxon>
        <taxon>Dikarya</taxon>
        <taxon>Ascomycota</taxon>
        <taxon>Pezizomycotina</taxon>
        <taxon>Leotiomycetes</taxon>
        <taxon>Helotiales</taxon>
        <taxon>Sclerotiniaceae</taxon>
        <taxon>Sclerotinia</taxon>
    </lineage>
</organism>
<accession>A0A1D9Q998</accession>
<sequence>MDQGRRNSDNTKDHLQYHTPRGNITHKVVVAEINRAPPATPRNSINNMPHRCMNREGDRPSQYPLFESRELPQRRINPNRTGPVPLYEYPVTTPDKASFDYSRPSREQPAAIAPHERAMMLEPENRPNDVGFMRGITGPDKKIVGAIYHPAGDCRGFARAEFGPLDRQGREHNRMLHDKAQHAPRSPTWPTRPSR</sequence>
<feature type="region of interest" description="Disordered" evidence="1">
    <location>
        <begin position="36"/>
        <end position="62"/>
    </location>
</feature>
<gene>
    <name evidence="2" type="ORF">sscle_08g062880</name>
</gene>
<reference evidence="3" key="1">
    <citation type="journal article" date="2017" name="Genome Biol. Evol.">
        <title>The complete genome sequence of the phytopathogenic fungus Sclerotinia sclerotiorum reveals insights into the genome architecture of broad host range pathogens.</title>
        <authorList>
            <person name="Derbyshire M."/>
            <person name="Denton-Giles M."/>
            <person name="Hegedus D."/>
            <person name="Seifbarghy S."/>
            <person name="Rollins J."/>
            <person name="van Kan J."/>
            <person name="Seidl M.F."/>
            <person name="Faino L."/>
            <person name="Mbengue M."/>
            <person name="Navaud O."/>
            <person name="Raffaele S."/>
            <person name="Hammond-Kosack K."/>
            <person name="Heard S."/>
            <person name="Oliver R."/>
        </authorList>
    </citation>
    <scope>NUCLEOTIDE SEQUENCE [LARGE SCALE GENOMIC DNA]</scope>
    <source>
        <strain evidence="3">ATCC 18683 / 1980 / Ss-1</strain>
    </source>
</reference>
<evidence type="ECO:0000313" key="2">
    <source>
        <dbReference type="EMBL" id="APA11518.1"/>
    </source>
</evidence>
<feature type="compositionally biased region" description="Low complexity" evidence="1">
    <location>
        <begin position="184"/>
        <end position="195"/>
    </location>
</feature>
<proteinExistence type="predicted"/>
<dbReference type="RefSeq" id="XP_001593503.1">
    <property type="nucleotide sequence ID" value="XM_001593453.1"/>
</dbReference>
<feature type="compositionally biased region" description="Basic and acidic residues" evidence="1">
    <location>
        <begin position="167"/>
        <end position="181"/>
    </location>
</feature>
<name>A0A1D9Q998_SCLS1</name>
<dbReference type="KEGG" id="ssl:SS1G_04930"/>
<dbReference type="Proteomes" id="UP000177798">
    <property type="component" value="Chromosome 8"/>
</dbReference>
<dbReference type="OrthoDB" id="3445416at2759"/>
<evidence type="ECO:0000256" key="1">
    <source>
        <dbReference type="SAM" id="MobiDB-lite"/>
    </source>
</evidence>
<dbReference type="EMBL" id="CP017821">
    <property type="protein sequence ID" value="APA11518.1"/>
    <property type="molecule type" value="Genomic_DNA"/>
</dbReference>
<dbReference type="AlphaFoldDB" id="A0A1D9Q998"/>
<dbReference type="VEuPathDB" id="FungiDB:sscle_08g062880"/>
<protein>
    <submittedName>
        <fullName evidence="2">Uncharacterized protein</fullName>
    </submittedName>
</protein>
<evidence type="ECO:0000313" key="3">
    <source>
        <dbReference type="Proteomes" id="UP000177798"/>
    </source>
</evidence>
<feature type="region of interest" description="Disordered" evidence="1">
    <location>
        <begin position="165"/>
        <end position="195"/>
    </location>
</feature>